<evidence type="ECO:0000313" key="3">
    <source>
        <dbReference type="Proteomes" id="UP001175226"/>
    </source>
</evidence>
<evidence type="ECO:0000256" key="1">
    <source>
        <dbReference type="SAM" id="Phobius"/>
    </source>
</evidence>
<keyword evidence="1" id="KW-1133">Transmembrane helix</keyword>
<name>A0AA39IWM2_9AGAR</name>
<dbReference type="Proteomes" id="UP001175226">
    <property type="component" value="Unassembled WGS sequence"/>
</dbReference>
<dbReference type="EMBL" id="JAUEPT010000106">
    <property type="protein sequence ID" value="KAK0431828.1"/>
    <property type="molecule type" value="Genomic_DNA"/>
</dbReference>
<comment type="caution">
    <text evidence="2">The sequence shown here is derived from an EMBL/GenBank/DDBJ whole genome shotgun (WGS) entry which is preliminary data.</text>
</comment>
<protein>
    <submittedName>
        <fullName evidence="2">Uncharacterized protein</fullName>
    </submittedName>
</protein>
<organism evidence="2 3">
    <name type="scientific">Armillaria borealis</name>
    <dbReference type="NCBI Taxonomy" id="47425"/>
    <lineage>
        <taxon>Eukaryota</taxon>
        <taxon>Fungi</taxon>
        <taxon>Dikarya</taxon>
        <taxon>Basidiomycota</taxon>
        <taxon>Agaricomycotina</taxon>
        <taxon>Agaricomycetes</taxon>
        <taxon>Agaricomycetidae</taxon>
        <taxon>Agaricales</taxon>
        <taxon>Marasmiineae</taxon>
        <taxon>Physalacriaceae</taxon>
        <taxon>Armillaria</taxon>
    </lineage>
</organism>
<reference evidence="2" key="1">
    <citation type="submission" date="2023-06" db="EMBL/GenBank/DDBJ databases">
        <authorList>
            <consortium name="Lawrence Berkeley National Laboratory"/>
            <person name="Ahrendt S."/>
            <person name="Sahu N."/>
            <person name="Indic B."/>
            <person name="Wong-Bajracharya J."/>
            <person name="Merenyi Z."/>
            <person name="Ke H.-M."/>
            <person name="Monk M."/>
            <person name="Kocsube S."/>
            <person name="Drula E."/>
            <person name="Lipzen A."/>
            <person name="Balint B."/>
            <person name="Henrissat B."/>
            <person name="Andreopoulos B."/>
            <person name="Martin F.M."/>
            <person name="Harder C.B."/>
            <person name="Rigling D."/>
            <person name="Ford K.L."/>
            <person name="Foster G.D."/>
            <person name="Pangilinan J."/>
            <person name="Papanicolaou A."/>
            <person name="Barry K."/>
            <person name="LaButti K."/>
            <person name="Viragh M."/>
            <person name="Koriabine M."/>
            <person name="Yan M."/>
            <person name="Riley R."/>
            <person name="Champramary S."/>
            <person name="Plett K.L."/>
            <person name="Tsai I.J."/>
            <person name="Slot J."/>
            <person name="Sipos G."/>
            <person name="Plett J."/>
            <person name="Nagy L.G."/>
            <person name="Grigoriev I.V."/>
        </authorList>
    </citation>
    <scope>NUCLEOTIDE SEQUENCE</scope>
    <source>
        <strain evidence="2">FPL87.14</strain>
    </source>
</reference>
<feature type="transmembrane region" description="Helical" evidence="1">
    <location>
        <begin position="12"/>
        <end position="33"/>
    </location>
</feature>
<sequence>MVLGAFGSEVTVVPYVAWESAMTVCYFLWSFFLPTKFRQRVYNYCLMQRRLFPIIPFLPLTSIYQAFRPYIMAVQFTFSNVAPSSRQAVYTKARCLTLRCGTIRRLFGVLLVGAGRIL</sequence>
<keyword evidence="3" id="KW-1185">Reference proteome</keyword>
<accession>A0AA39IWM2</accession>
<keyword evidence="1" id="KW-0812">Transmembrane</keyword>
<dbReference type="AlphaFoldDB" id="A0AA39IWM2"/>
<proteinExistence type="predicted"/>
<gene>
    <name evidence="2" type="ORF">EV421DRAFT_135747</name>
</gene>
<keyword evidence="1" id="KW-0472">Membrane</keyword>
<evidence type="ECO:0000313" key="2">
    <source>
        <dbReference type="EMBL" id="KAK0431828.1"/>
    </source>
</evidence>